<dbReference type="EMBL" id="OOIL02000889">
    <property type="protein sequence ID" value="VFQ70265.1"/>
    <property type="molecule type" value="Genomic_DNA"/>
</dbReference>
<gene>
    <name evidence="1" type="ORF">CCAM_LOCUS12041</name>
</gene>
<organism evidence="1 2">
    <name type="scientific">Cuscuta campestris</name>
    <dbReference type="NCBI Taxonomy" id="132261"/>
    <lineage>
        <taxon>Eukaryota</taxon>
        <taxon>Viridiplantae</taxon>
        <taxon>Streptophyta</taxon>
        <taxon>Embryophyta</taxon>
        <taxon>Tracheophyta</taxon>
        <taxon>Spermatophyta</taxon>
        <taxon>Magnoliopsida</taxon>
        <taxon>eudicotyledons</taxon>
        <taxon>Gunneridae</taxon>
        <taxon>Pentapetalae</taxon>
        <taxon>asterids</taxon>
        <taxon>lamiids</taxon>
        <taxon>Solanales</taxon>
        <taxon>Convolvulaceae</taxon>
        <taxon>Cuscuteae</taxon>
        <taxon>Cuscuta</taxon>
        <taxon>Cuscuta subgen. Grammica</taxon>
        <taxon>Cuscuta sect. Cleistogrammica</taxon>
    </lineage>
</organism>
<accession>A0A484L1S5</accession>
<sequence length="114" mass="12935">MDLPAGFRQAYEMGLVSSVQMVKFLAINARPTTARFISRSIPQGLSRGFIGRLLELLQFSRLMQKMLQHDAATHCSGSKLYMLRNPNSLGYLWIKIKEVEFKPTSTLLLLLGLY</sequence>
<evidence type="ECO:0000313" key="2">
    <source>
        <dbReference type="Proteomes" id="UP000595140"/>
    </source>
</evidence>
<keyword evidence="2" id="KW-1185">Reference proteome</keyword>
<evidence type="ECO:0000313" key="1">
    <source>
        <dbReference type="EMBL" id="VFQ70265.1"/>
    </source>
</evidence>
<dbReference type="GO" id="GO:0099402">
    <property type="term" value="P:plant organ development"/>
    <property type="evidence" value="ECO:0007669"/>
    <property type="project" value="TreeGrafter"/>
</dbReference>
<dbReference type="PANTHER" id="PTHR31038:SF2">
    <property type="entry name" value="PROTEIN RETICULATA-RELATED 1, CHLOROPLASTIC"/>
    <property type="match status" value="1"/>
</dbReference>
<dbReference type="GO" id="GO:0009706">
    <property type="term" value="C:chloroplast inner membrane"/>
    <property type="evidence" value="ECO:0007669"/>
    <property type="project" value="TreeGrafter"/>
</dbReference>
<name>A0A484L1S5_9ASTE</name>
<proteinExistence type="predicted"/>
<reference evidence="1 2" key="1">
    <citation type="submission" date="2018-04" db="EMBL/GenBank/DDBJ databases">
        <authorList>
            <person name="Vogel A."/>
        </authorList>
    </citation>
    <scope>NUCLEOTIDE SEQUENCE [LARGE SCALE GENOMIC DNA]</scope>
</reference>
<dbReference type="OrthoDB" id="1735043at2759"/>
<dbReference type="PANTHER" id="PTHR31038">
    <property type="entry name" value="EXPRESSED PROTEIN-RELATED"/>
    <property type="match status" value="1"/>
</dbReference>
<protein>
    <submittedName>
        <fullName evidence="1">Uncharacterized protein</fullName>
    </submittedName>
</protein>
<dbReference type="Proteomes" id="UP000595140">
    <property type="component" value="Unassembled WGS sequence"/>
</dbReference>
<dbReference type="AlphaFoldDB" id="A0A484L1S5"/>